<keyword evidence="6" id="KW-0472">Membrane</keyword>
<keyword evidence="3" id="KW-0645">Protease</keyword>
<dbReference type="Gene3D" id="6.20.330.10">
    <property type="match status" value="1"/>
</dbReference>
<feature type="domain" description="Peptidase S49" evidence="8">
    <location>
        <begin position="125"/>
        <end position="276"/>
    </location>
</feature>
<dbReference type="InterPro" id="IPR047217">
    <property type="entry name" value="S49_SppA_67K_type_N"/>
</dbReference>
<dbReference type="SUPFAM" id="SSF52096">
    <property type="entry name" value="ClpP/crotonase"/>
    <property type="match status" value="2"/>
</dbReference>
<dbReference type="GO" id="GO:0006465">
    <property type="term" value="P:signal peptide processing"/>
    <property type="evidence" value="ECO:0007669"/>
    <property type="project" value="InterPro"/>
</dbReference>
<dbReference type="CDD" id="cd07023">
    <property type="entry name" value="S49_Sppa_N_C"/>
    <property type="match status" value="1"/>
</dbReference>
<dbReference type="GO" id="GO:0008236">
    <property type="term" value="F:serine-type peptidase activity"/>
    <property type="evidence" value="ECO:0007669"/>
    <property type="project" value="UniProtKB-KW"/>
</dbReference>
<evidence type="ECO:0000313" key="9">
    <source>
        <dbReference type="EMBL" id="QES90149.1"/>
    </source>
</evidence>
<comment type="subcellular location">
    <subcellularLocation>
        <location evidence="1">Membrane</location>
    </subcellularLocation>
</comment>
<dbReference type="GO" id="GO:0016020">
    <property type="term" value="C:membrane"/>
    <property type="evidence" value="ECO:0007669"/>
    <property type="project" value="UniProtKB-SubCell"/>
</dbReference>
<dbReference type="PIRSF" id="PIRSF001217">
    <property type="entry name" value="Protease_4_SppA"/>
    <property type="match status" value="1"/>
</dbReference>
<gene>
    <name evidence="9" type="primary">sppA</name>
    <name evidence="9" type="ORF">E0W69_016335</name>
</gene>
<evidence type="ECO:0000256" key="1">
    <source>
        <dbReference type="ARBA" id="ARBA00004370"/>
    </source>
</evidence>
<dbReference type="PANTHER" id="PTHR33209">
    <property type="entry name" value="PROTEASE 4"/>
    <property type="match status" value="1"/>
</dbReference>
<evidence type="ECO:0000256" key="6">
    <source>
        <dbReference type="ARBA" id="ARBA00023136"/>
    </source>
</evidence>
<dbReference type="AlphaFoldDB" id="A0A5P2G7B1"/>
<keyword evidence="4" id="KW-0378">Hydrolase</keyword>
<protein>
    <submittedName>
        <fullName evidence="9">Signal peptide peptidase SppA</fullName>
    </submittedName>
</protein>
<dbReference type="EMBL" id="CP044016">
    <property type="protein sequence ID" value="QES90149.1"/>
    <property type="molecule type" value="Genomic_DNA"/>
</dbReference>
<dbReference type="Pfam" id="PF01343">
    <property type="entry name" value="Peptidase_S49"/>
    <property type="match status" value="2"/>
</dbReference>
<evidence type="ECO:0000313" key="10">
    <source>
        <dbReference type="Proteomes" id="UP000292424"/>
    </source>
</evidence>
<dbReference type="Proteomes" id="UP000292424">
    <property type="component" value="Chromosome"/>
</dbReference>
<evidence type="ECO:0000256" key="4">
    <source>
        <dbReference type="ARBA" id="ARBA00022801"/>
    </source>
</evidence>
<keyword evidence="5" id="KW-0720">Serine protease</keyword>
<dbReference type="RefSeq" id="WP_131331105.1">
    <property type="nucleotide sequence ID" value="NZ_CP044016.1"/>
</dbReference>
<dbReference type="InterPro" id="IPR047272">
    <property type="entry name" value="S49_SppA_C"/>
</dbReference>
<feature type="domain" description="Peptidase S49" evidence="8">
    <location>
        <begin position="371"/>
        <end position="521"/>
    </location>
</feature>
<evidence type="ECO:0000256" key="3">
    <source>
        <dbReference type="ARBA" id="ARBA00022670"/>
    </source>
</evidence>
<dbReference type="InterPro" id="IPR004635">
    <property type="entry name" value="Pept_S49_SppA"/>
</dbReference>
<reference evidence="9 10" key="1">
    <citation type="submission" date="2019-09" db="EMBL/GenBank/DDBJ databases">
        <title>Complete genome sequence of Arachidicoccus sp. B3-10 isolated from apple orchard soil.</title>
        <authorList>
            <person name="Kim H.S."/>
            <person name="Han K.-I."/>
            <person name="Suh M.K."/>
            <person name="Lee K.C."/>
            <person name="Eom M.K."/>
            <person name="Kim J.-S."/>
            <person name="Kang S.W."/>
            <person name="Sin Y."/>
            <person name="Lee J.-S."/>
        </authorList>
    </citation>
    <scope>NUCLEOTIDE SEQUENCE [LARGE SCALE GENOMIC DNA]</scope>
    <source>
        <strain evidence="9 10">B3-10</strain>
    </source>
</reference>
<proteinExistence type="inferred from homology"/>
<dbReference type="CDD" id="cd07018">
    <property type="entry name" value="S49_SppA_67K_type"/>
    <property type="match status" value="1"/>
</dbReference>
<name>A0A5P2G7B1_9BACT</name>
<evidence type="ECO:0000256" key="2">
    <source>
        <dbReference type="ARBA" id="ARBA00008683"/>
    </source>
</evidence>
<dbReference type="Gene3D" id="3.90.226.10">
    <property type="entry name" value="2-enoyl-CoA Hydratase, Chain A, domain 1"/>
    <property type="match status" value="3"/>
</dbReference>
<keyword evidence="10" id="KW-1185">Reference proteome</keyword>
<dbReference type="InterPro" id="IPR002142">
    <property type="entry name" value="Peptidase_S49"/>
</dbReference>
<evidence type="ECO:0000256" key="5">
    <source>
        <dbReference type="ARBA" id="ARBA00022825"/>
    </source>
</evidence>
<dbReference type="InterPro" id="IPR004634">
    <property type="entry name" value="Pept_S49_pIV"/>
</dbReference>
<evidence type="ECO:0000256" key="7">
    <source>
        <dbReference type="PIRSR" id="PIRSR001217-1"/>
    </source>
</evidence>
<dbReference type="PANTHER" id="PTHR33209:SF1">
    <property type="entry name" value="PEPTIDASE S49 DOMAIN-CONTAINING PROTEIN"/>
    <property type="match status" value="1"/>
</dbReference>
<dbReference type="NCBIfam" id="TIGR00705">
    <property type="entry name" value="SppA_67K"/>
    <property type="match status" value="1"/>
</dbReference>
<organism evidence="9 10">
    <name type="scientific">Rhizosphaericola mali</name>
    <dbReference type="NCBI Taxonomy" id="2545455"/>
    <lineage>
        <taxon>Bacteria</taxon>
        <taxon>Pseudomonadati</taxon>
        <taxon>Bacteroidota</taxon>
        <taxon>Chitinophagia</taxon>
        <taxon>Chitinophagales</taxon>
        <taxon>Chitinophagaceae</taxon>
        <taxon>Rhizosphaericola</taxon>
    </lineage>
</organism>
<dbReference type="KEGG" id="arac:E0W69_016335"/>
<comment type="similarity">
    <text evidence="2">Belongs to the peptidase S49 family.</text>
</comment>
<dbReference type="OrthoDB" id="9764363at2"/>
<feature type="active site" description="Nucleophile" evidence="7">
    <location>
        <position position="387"/>
    </location>
</feature>
<dbReference type="NCBIfam" id="TIGR00706">
    <property type="entry name" value="SppA_dom"/>
    <property type="match status" value="1"/>
</dbReference>
<dbReference type="InterPro" id="IPR029045">
    <property type="entry name" value="ClpP/crotonase-like_dom_sf"/>
</dbReference>
<feature type="active site" description="Proton donor/acceptor" evidence="7">
    <location>
        <position position="193"/>
    </location>
</feature>
<accession>A0A5P2G7B1</accession>
<evidence type="ECO:0000259" key="8">
    <source>
        <dbReference type="Pfam" id="PF01343"/>
    </source>
</evidence>
<sequence length="590" mass="64673">MKVFFKIFFACLLALVIFSLLGFFILMGIGASSFSKDKPKVGGKGILVIDLSNAMQEQSNPDDDVSSAFNKLKGSDDYSVGLYDAVRLIEYAKGDSAIKGIIIKANNNANSYAASEEIKSAIANFKRSNKFVYAYGTAIAQRAYYVATSADKVYVHPSGGVEWAGLSTNLMFYKGLLDKLEIQPEIFYAGKFKSATEPFRATQMTDANRLQTTVWIGDIYGKILSDVSVDRKIDTTTLRNLANTAAIQTSNDALKYHLVDGLKYDDEIRTEIGKKVNESDITKLNFVSLATYAKATDFKDFSGEDKIALIYAEGDIVDGQGEDKSIGGDNFRNIIRAARLDNSVKAIVLRVNSPGGSALASDVIWREIALAKKVKPVVVSMGTYAASGGYYISCNGSYIFAEPNTITGSIGVFSMFINPSTFLKNKLGVTFDGVKTGPYADLGSMGRPLTQPERNLFQASVDSIYHTFLSRVAEGRHKTIAEVDSIAQGRVWTGKRAISIGLVDSTGTLKDAVLYAAKLAKSKSFYLKEYPQTKGFFDKLFGEDKSGDMQESMIKNALGDWQFDVYKRFKNLQTMSNSVQTRIPFAADLK</sequence>